<reference evidence="1 2" key="1">
    <citation type="submission" date="2020-08" db="EMBL/GenBank/DDBJ databases">
        <title>Genomic Encyclopedia of Type Strains, Phase IV (KMG-IV): sequencing the most valuable type-strain genomes for metagenomic binning, comparative biology and taxonomic classification.</title>
        <authorList>
            <person name="Goeker M."/>
        </authorList>
    </citation>
    <scope>NUCLEOTIDE SEQUENCE [LARGE SCALE GENOMIC DNA]</scope>
    <source>
        <strain evidence="1 2">DSM 29853</strain>
    </source>
</reference>
<evidence type="ECO:0000313" key="2">
    <source>
        <dbReference type="Proteomes" id="UP000528286"/>
    </source>
</evidence>
<dbReference type="RefSeq" id="WP_183368574.1">
    <property type="nucleotide sequence ID" value="NZ_JACIEZ010000023.1"/>
</dbReference>
<protein>
    <submittedName>
        <fullName evidence="1">Uncharacterized protein</fullName>
    </submittedName>
</protein>
<dbReference type="AlphaFoldDB" id="A0A7W6NNG6"/>
<dbReference type="EMBL" id="JACIEZ010000023">
    <property type="protein sequence ID" value="MBB4067387.1"/>
    <property type="molecule type" value="Genomic_DNA"/>
</dbReference>
<dbReference type="Proteomes" id="UP000528286">
    <property type="component" value="Unassembled WGS sequence"/>
</dbReference>
<evidence type="ECO:0000313" key="1">
    <source>
        <dbReference type="EMBL" id="MBB4067387.1"/>
    </source>
</evidence>
<accession>A0A7W6NNG6</accession>
<comment type="caution">
    <text evidence="1">The sequence shown here is derived from an EMBL/GenBank/DDBJ whole genome shotgun (WGS) entry which is preliminary data.</text>
</comment>
<keyword evidence="2" id="KW-1185">Reference proteome</keyword>
<gene>
    <name evidence="1" type="ORF">GGR23_004620</name>
</gene>
<proteinExistence type="predicted"/>
<sequence length="121" mass="13256">MPQTTTIQPEDNAGYDMRSMMKLNTLTAQIESILRRFGPDTCDDIAVAANLSRDIFGIDVRTSAINGLSEQEIIDMIPKAEGCLLTLQALEDAGYIHAVNDANFVEKFSAKIRDIFAGSKS</sequence>
<name>A0A7W6NNG6_9HYPH</name>
<organism evidence="1 2">
    <name type="scientific">Gellertiella hungarica</name>
    <dbReference type="NCBI Taxonomy" id="1572859"/>
    <lineage>
        <taxon>Bacteria</taxon>
        <taxon>Pseudomonadati</taxon>
        <taxon>Pseudomonadota</taxon>
        <taxon>Alphaproteobacteria</taxon>
        <taxon>Hyphomicrobiales</taxon>
        <taxon>Rhizobiaceae</taxon>
        <taxon>Gellertiella</taxon>
    </lineage>
</organism>